<evidence type="ECO:0000256" key="7">
    <source>
        <dbReference type="ARBA" id="ARBA00022840"/>
    </source>
</evidence>
<evidence type="ECO:0000313" key="12">
    <source>
        <dbReference type="EMBL" id="MFC5473566.1"/>
    </source>
</evidence>
<evidence type="ECO:0000256" key="3">
    <source>
        <dbReference type="ARBA" id="ARBA00022527"/>
    </source>
</evidence>
<dbReference type="RefSeq" id="WP_378996153.1">
    <property type="nucleotide sequence ID" value="NZ_JBHSMT010000011.1"/>
</dbReference>
<dbReference type="InterPro" id="IPR031634">
    <property type="entry name" value="PknG_rubred"/>
</dbReference>
<evidence type="ECO:0000256" key="6">
    <source>
        <dbReference type="ARBA" id="ARBA00022777"/>
    </source>
</evidence>
<dbReference type="Proteomes" id="UP001596045">
    <property type="component" value="Unassembled WGS sequence"/>
</dbReference>
<organism evidence="12 13">
    <name type="scientific">Paraherbaspirillum soli</name>
    <dbReference type="NCBI Taxonomy" id="631222"/>
    <lineage>
        <taxon>Bacteria</taxon>
        <taxon>Pseudomonadati</taxon>
        <taxon>Pseudomonadota</taxon>
        <taxon>Betaproteobacteria</taxon>
        <taxon>Burkholderiales</taxon>
        <taxon>Oxalobacteraceae</taxon>
        <taxon>Paraherbaspirillum</taxon>
    </lineage>
</organism>
<comment type="catalytic activity">
    <reaction evidence="8">
        <text>L-threonyl-[protein] + ATP = O-phospho-L-threonyl-[protein] + ADP + H(+)</text>
        <dbReference type="Rhea" id="RHEA:46608"/>
        <dbReference type="Rhea" id="RHEA-COMP:11060"/>
        <dbReference type="Rhea" id="RHEA-COMP:11605"/>
        <dbReference type="ChEBI" id="CHEBI:15378"/>
        <dbReference type="ChEBI" id="CHEBI:30013"/>
        <dbReference type="ChEBI" id="CHEBI:30616"/>
        <dbReference type="ChEBI" id="CHEBI:61977"/>
        <dbReference type="ChEBI" id="CHEBI:456216"/>
        <dbReference type="EC" id="2.7.11.1"/>
    </reaction>
</comment>
<dbReference type="InterPro" id="IPR000719">
    <property type="entry name" value="Prot_kinase_dom"/>
</dbReference>
<keyword evidence="6" id="KW-0418">Kinase</keyword>
<reference evidence="13" key="1">
    <citation type="journal article" date="2019" name="Int. J. Syst. Evol. Microbiol.">
        <title>The Global Catalogue of Microorganisms (GCM) 10K type strain sequencing project: providing services to taxonomists for standard genome sequencing and annotation.</title>
        <authorList>
            <consortium name="The Broad Institute Genomics Platform"/>
            <consortium name="The Broad Institute Genome Sequencing Center for Infectious Disease"/>
            <person name="Wu L."/>
            <person name="Ma J."/>
        </authorList>
    </citation>
    <scope>NUCLEOTIDE SEQUENCE [LARGE SCALE GENOMIC DNA]</scope>
    <source>
        <strain evidence="13">JCM 17066</strain>
    </source>
</reference>
<keyword evidence="5" id="KW-0547">Nucleotide-binding</keyword>
<dbReference type="InterPro" id="IPR008271">
    <property type="entry name" value="Ser/Thr_kinase_AS"/>
</dbReference>
<protein>
    <recommendedName>
        <fullName evidence="2">Serine/threonine-protein kinase PknG</fullName>
        <ecNumber evidence="1">2.7.11.1</ecNumber>
    </recommendedName>
</protein>
<comment type="catalytic activity">
    <reaction evidence="9">
        <text>L-seryl-[protein] + ATP = O-phospho-L-seryl-[protein] + ADP + H(+)</text>
        <dbReference type="Rhea" id="RHEA:17989"/>
        <dbReference type="Rhea" id="RHEA-COMP:9863"/>
        <dbReference type="Rhea" id="RHEA-COMP:11604"/>
        <dbReference type="ChEBI" id="CHEBI:15378"/>
        <dbReference type="ChEBI" id="CHEBI:29999"/>
        <dbReference type="ChEBI" id="CHEBI:30616"/>
        <dbReference type="ChEBI" id="CHEBI:83421"/>
        <dbReference type="ChEBI" id="CHEBI:456216"/>
        <dbReference type="EC" id="2.7.11.1"/>
    </reaction>
</comment>
<evidence type="ECO:0000256" key="5">
    <source>
        <dbReference type="ARBA" id="ARBA00022741"/>
    </source>
</evidence>
<dbReference type="InterPro" id="IPR019734">
    <property type="entry name" value="TPR_rpt"/>
</dbReference>
<dbReference type="PANTHER" id="PTHR24363">
    <property type="entry name" value="SERINE/THREONINE PROTEIN KINASE"/>
    <property type="match status" value="1"/>
</dbReference>
<name>A0ABW0M9M2_9BURK</name>
<feature type="compositionally biased region" description="Low complexity" evidence="10">
    <location>
        <begin position="42"/>
        <end position="56"/>
    </location>
</feature>
<dbReference type="PROSITE" id="PS50011">
    <property type="entry name" value="PROTEIN_KINASE_DOM"/>
    <property type="match status" value="1"/>
</dbReference>
<feature type="compositionally biased region" description="Basic residues" evidence="10">
    <location>
        <begin position="65"/>
        <end position="83"/>
    </location>
</feature>
<evidence type="ECO:0000313" key="13">
    <source>
        <dbReference type="Proteomes" id="UP001596045"/>
    </source>
</evidence>
<dbReference type="Gene3D" id="1.10.510.10">
    <property type="entry name" value="Transferase(Phosphotransferase) domain 1"/>
    <property type="match status" value="1"/>
</dbReference>
<evidence type="ECO:0000256" key="9">
    <source>
        <dbReference type="ARBA" id="ARBA00048679"/>
    </source>
</evidence>
<dbReference type="Pfam" id="PF16918">
    <property type="entry name" value="PknG_TPR"/>
    <property type="match status" value="1"/>
</dbReference>
<keyword evidence="4" id="KW-0808">Transferase</keyword>
<dbReference type="SMART" id="SM00028">
    <property type="entry name" value="TPR"/>
    <property type="match status" value="2"/>
</dbReference>
<proteinExistence type="predicted"/>
<accession>A0ABW0M9M2</accession>
<evidence type="ECO:0000256" key="4">
    <source>
        <dbReference type="ARBA" id="ARBA00022679"/>
    </source>
</evidence>
<feature type="domain" description="Protein kinase" evidence="11">
    <location>
        <begin position="153"/>
        <end position="419"/>
    </location>
</feature>
<dbReference type="Gene3D" id="1.25.40.10">
    <property type="entry name" value="Tetratricopeptide repeat domain"/>
    <property type="match status" value="2"/>
</dbReference>
<dbReference type="PROSITE" id="PS00108">
    <property type="entry name" value="PROTEIN_KINASE_ST"/>
    <property type="match status" value="1"/>
</dbReference>
<sequence length="728" mass="79450">MENCQRNACTGHIEDGFCDECGMPPAGVKLLAKEDLHQTAQTRSAGGTGTFATGTVGTVGTGRAGSKRHTSRSTRGSSARRRSLGGGLISLPPLPSQDPNALIMANPEVPERKRRCPKCDAKVSRVKGFCGECGTEYNFVPSLQAGDVVNGKFEIKGAIAFGGLGWIYLGWDQVLNRWVVMKGLLNTKDEAAAANAVAERQFLAAVKHPKIVGIYDFVNHGNEGFIVMEYVGGVAISSMLKQKGVFPVEEAIAYILGILPAFSYLHANGFVYCDFKPDNFMLEGDDVKLIDMGGVRQIGDPNGDIYGTRGYMAPEANDDPVAVSDLYTIGRALAVMIMDFKFAKDYEHSLPTPAEQPLLAQHDALYRFLLRATHQDPDQRFQSADEMADQILGVLREIVSLKTEPKPVESQTFTSDNLFDADDVAGTEQPDVRLLPTLKMQVADPAANELLRLSAVIDPVKRVLTLEQLAKKFGDKSVEARLRLANAYVGVERYADAAKLLDQLFDEDPFDWRVCWYRGKSLLAQGDGQGARNEFGKVYFEMPGEIAPKQAIAFAAEVSHDYKEAASYYRRVIKVDPNQTAACFGLARCLSKNNDMQGAAEALAAVPAQHSLFNLARIALAKTLLHQEPGMNREGLEQVAQTIESISAEGGVVHQLAAKLLERGLALIANGKVKEDRSCKLLGHALSVQTLRQGAEEEFRKAARYAVDAAEKIMWIDMANAVRPKSFV</sequence>
<keyword evidence="7" id="KW-0067">ATP-binding</keyword>
<feature type="region of interest" description="Disordered" evidence="10">
    <location>
        <begin position="39"/>
        <end position="95"/>
    </location>
</feature>
<evidence type="ECO:0000256" key="1">
    <source>
        <dbReference type="ARBA" id="ARBA00012513"/>
    </source>
</evidence>
<keyword evidence="13" id="KW-1185">Reference proteome</keyword>
<keyword evidence="3" id="KW-0723">Serine/threonine-protein kinase</keyword>
<evidence type="ECO:0000256" key="2">
    <source>
        <dbReference type="ARBA" id="ARBA00014676"/>
    </source>
</evidence>
<comment type="caution">
    <text evidence="12">The sequence shown here is derived from an EMBL/GenBank/DDBJ whole genome shotgun (WGS) entry which is preliminary data.</text>
</comment>
<dbReference type="InterPro" id="IPR011990">
    <property type="entry name" value="TPR-like_helical_dom_sf"/>
</dbReference>
<evidence type="ECO:0000256" key="8">
    <source>
        <dbReference type="ARBA" id="ARBA00047899"/>
    </source>
</evidence>
<dbReference type="CDD" id="cd14014">
    <property type="entry name" value="STKc_PknB_like"/>
    <property type="match status" value="1"/>
</dbReference>
<dbReference type="InterPro" id="IPR011009">
    <property type="entry name" value="Kinase-like_dom_sf"/>
</dbReference>
<dbReference type="SUPFAM" id="SSF56112">
    <property type="entry name" value="Protein kinase-like (PK-like)"/>
    <property type="match status" value="1"/>
</dbReference>
<dbReference type="Pfam" id="PF00069">
    <property type="entry name" value="Pkinase"/>
    <property type="match status" value="1"/>
</dbReference>
<dbReference type="EMBL" id="JBHSMT010000011">
    <property type="protein sequence ID" value="MFC5473566.1"/>
    <property type="molecule type" value="Genomic_DNA"/>
</dbReference>
<dbReference type="Pfam" id="PF16919">
    <property type="entry name" value="PknG_rubred"/>
    <property type="match status" value="1"/>
</dbReference>
<dbReference type="PANTHER" id="PTHR24363:SF0">
    <property type="entry name" value="SERINE_THREONINE KINASE LIKE DOMAIN CONTAINING 1"/>
    <property type="match status" value="1"/>
</dbReference>
<dbReference type="InterPro" id="IPR031636">
    <property type="entry name" value="PknG_TPR"/>
</dbReference>
<evidence type="ECO:0000259" key="11">
    <source>
        <dbReference type="PROSITE" id="PS50011"/>
    </source>
</evidence>
<dbReference type="Gene3D" id="3.30.200.20">
    <property type="entry name" value="Phosphorylase Kinase, domain 1"/>
    <property type="match status" value="1"/>
</dbReference>
<gene>
    <name evidence="12" type="ORF">ACFPM8_06290</name>
</gene>
<dbReference type="EC" id="2.7.11.1" evidence="1"/>
<evidence type="ECO:0000256" key="10">
    <source>
        <dbReference type="SAM" id="MobiDB-lite"/>
    </source>
</evidence>
<dbReference type="SUPFAM" id="SSF48452">
    <property type="entry name" value="TPR-like"/>
    <property type="match status" value="1"/>
</dbReference>